<dbReference type="AlphaFoldDB" id="A0A5C8PDB1"/>
<sequence>MANVVTINRPEVVALIEDAARKLTGGNKTEAVALAMRQLLEQNARAGSLFGAHRESVRVREGVDLLAPVLDVEPDAETGREIDR</sequence>
<evidence type="ECO:0000313" key="1">
    <source>
        <dbReference type="EMBL" id="TXL71375.1"/>
    </source>
</evidence>
<dbReference type="EMBL" id="VDUZ01000044">
    <property type="protein sequence ID" value="TXL71375.1"/>
    <property type="molecule type" value="Genomic_DNA"/>
</dbReference>
<gene>
    <name evidence="1" type="ORF">FHP25_30250</name>
</gene>
<organism evidence="1 2">
    <name type="scientific">Vineibacter terrae</name>
    <dbReference type="NCBI Taxonomy" id="2586908"/>
    <lineage>
        <taxon>Bacteria</taxon>
        <taxon>Pseudomonadati</taxon>
        <taxon>Pseudomonadota</taxon>
        <taxon>Alphaproteobacteria</taxon>
        <taxon>Hyphomicrobiales</taxon>
        <taxon>Vineibacter</taxon>
    </lineage>
</organism>
<keyword evidence="2" id="KW-1185">Reference proteome</keyword>
<dbReference type="RefSeq" id="WP_147850733.1">
    <property type="nucleotide sequence ID" value="NZ_VDUZ01000044.1"/>
</dbReference>
<reference evidence="1 2" key="1">
    <citation type="submission" date="2019-06" db="EMBL/GenBank/DDBJ databases">
        <title>New taxonomy in bacterial strain CC-CFT640, isolated from vineyard.</title>
        <authorList>
            <person name="Lin S.-Y."/>
            <person name="Tsai C.-F."/>
            <person name="Young C.-C."/>
        </authorList>
    </citation>
    <scope>NUCLEOTIDE SEQUENCE [LARGE SCALE GENOMIC DNA]</scope>
    <source>
        <strain evidence="1 2">CC-CFT640</strain>
    </source>
</reference>
<dbReference type="Proteomes" id="UP000321638">
    <property type="component" value="Unassembled WGS sequence"/>
</dbReference>
<protein>
    <submittedName>
        <fullName evidence="1">Uncharacterized protein</fullName>
    </submittedName>
</protein>
<evidence type="ECO:0000313" key="2">
    <source>
        <dbReference type="Proteomes" id="UP000321638"/>
    </source>
</evidence>
<proteinExistence type="predicted"/>
<name>A0A5C8PDB1_9HYPH</name>
<accession>A0A5C8PDB1</accession>
<dbReference type="OrthoDB" id="7376166at2"/>
<comment type="caution">
    <text evidence="1">The sequence shown here is derived from an EMBL/GenBank/DDBJ whole genome shotgun (WGS) entry which is preliminary data.</text>
</comment>